<dbReference type="Pfam" id="PF02086">
    <property type="entry name" value="MethyltransfD12"/>
    <property type="match status" value="1"/>
</dbReference>
<dbReference type="EMBL" id="JBBPCO010000024">
    <property type="protein sequence ID" value="MEK8090936.1"/>
    <property type="molecule type" value="Genomic_DNA"/>
</dbReference>
<dbReference type="PIRSF" id="PIRSF000398">
    <property type="entry name" value="M_m6A_EcoRV"/>
    <property type="match status" value="1"/>
</dbReference>
<dbReference type="Gene3D" id="1.10.1020.10">
    <property type="entry name" value="Adenine-specific Methyltransferase, Domain 2"/>
    <property type="match status" value="1"/>
</dbReference>
<evidence type="ECO:0000256" key="4">
    <source>
        <dbReference type="ARBA" id="ARBA00022679"/>
    </source>
</evidence>
<dbReference type="PRINTS" id="PR00505">
    <property type="entry name" value="D12N6MTFRASE"/>
</dbReference>
<sequence length="291" mass="33296">MAEHYSPLRYPGGKAVLSDFLISLLEHNRFTEPHYVEPYAGGAGAALRLLFEEYVEAITINDADPRISAFWISVTNYNEQFIDLAQTVELSVDEWRRQRAVYDECSPGDPLRLGFATFYLNRTTRSGIIHNGGPIGGYDQSGNYKIDARFNRDALCERVRRIGIYSDRIKVSNDDGTRLLQRINRDTKRGRSYFVYIDPPYYVKGAELYMNRFSNQEHRQLAAVLTAGVGFPWIMTYDDVPPIRELYSELPQAEFYLSYSAYKRRRGKEVLVWPPGVDVPLEVQAALPAVA</sequence>
<dbReference type="PANTHER" id="PTHR30481">
    <property type="entry name" value="DNA ADENINE METHYLASE"/>
    <property type="match status" value="1"/>
</dbReference>
<evidence type="ECO:0000256" key="1">
    <source>
        <dbReference type="ARBA" id="ARBA00006594"/>
    </source>
</evidence>
<accession>A0ABU9DBP0</accession>
<dbReference type="InterPro" id="IPR012327">
    <property type="entry name" value="MeTrfase_D12"/>
</dbReference>
<comment type="catalytic activity">
    <reaction evidence="6">
        <text>a 2'-deoxyadenosine in DNA + S-adenosyl-L-methionine = an N(6)-methyl-2'-deoxyadenosine in DNA + S-adenosyl-L-homocysteine + H(+)</text>
        <dbReference type="Rhea" id="RHEA:15197"/>
        <dbReference type="Rhea" id="RHEA-COMP:12418"/>
        <dbReference type="Rhea" id="RHEA-COMP:12419"/>
        <dbReference type="ChEBI" id="CHEBI:15378"/>
        <dbReference type="ChEBI" id="CHEBI:57856"/>
        <dbReference type="ChEBI" id="CHEBI:59789"/>
        <dbReference type="ChEBI" id="CHEBI:90615"/>
        <dbReference type="ChEBI" id="CHEBI:90616"/>
        <dbReference type="EC" id="2.1.1.72"/>
    </reaction>
</comment>
<evidence type="ECO:0000313" key="8">
    <source>
        <dbReference type="Proteomes" id="UP001446205"/>
    </source>
</evidence>
<dbReference type="RefSeq" id="WP_341371992.1">
    <property type="nucleotide sequence ID" value="NZ_JBBPCO010000024.1"/>
</dbReference>
<dbReference type="Proteomes" id="UP001446205">
    <property type="component" value="Unassembled WGS sequence"/>
</dbReference>
<keyword evidence="5" id="KW-0949">S-adenosyl-L-methionine</keyword>
<dbReference type="PANTHER" id="PTHR30481:SF2">
    <property type="entry name" value="SITE-SPECIFIC DNA-METHYLTRANSFERASE (ADENINE-SPECIFIC)"/>
    <property type="match status" value="1"/>
</dbReference>
<dbReference type="SUPFAM" id="SSF53335">
    <property type="entry name" value="S-adenosyl-L-methionine-dependent methyltransferases"/>
    <property type="match status" value="1"/>
</dbReference>
<evidence type="ECO:0000256" key="3">
    <source>
        <dbReference type="ARBA" id="ARBA00022603"/>
    </source>
</evidence>
<protein>
    <recommendedName>
        <fullName evidence="2">site-specific DNA-methyltransferase (adenine-specific)</fullName>
        <ecNumber evidence="2">2.1.1.72</ecNumber>
    </recommendedName>
</protein>
<keyword evidence="3 7" id="KW-0489">Methyltransferase</keyword>
<comment type="caution">
    <text evidence="7">The sequence shown here is derived from an EMBL/GenBank/DDBJ whole genome shotgun (WGS) entry which is preliminary data.</text>
</comment>
<keyword evidence="4" id="KW-0808">Transferase</keyword>
<dbReference type="Gene3D" id="3.40.50.150">
    <property type="entry name" value="Vaccinia Virus protein VP39"/>
    <property type="match status" value="1"/>
</dbReference>
<evidence type="ECO:0000256" key="5">
    <source>
        <dbReference type="ARBA" id="ARBA00022691"/>
    </source>
</evidence>
<evidence type="ECO:0000313" key="7">
    <source>
        <dbReference type="EMBL" id="MEK8090936.1"/>
    </source>
</evidence>
<evidence type="ECO:0000256" key="2">
    <source>
        <dbReference type="ARBA" id="ARBA00011900"/>
    </source>
</evidence>
<dbReference type="GO" id="GO:0032259">
    <property type="term" value="P:methylation"/>
    <property type="evidence" value="ECO:0007669"/>
    <property type="project" value="UniProtKB-KW"/>
</dbReference>
<organism evidence="7 8">
    <name type="scientific">Thermithiobacillus plumbiphilus</name>
    <dbReference type="NCBI Taxonomy" id="1729899"/>
    <lineage>
        <taxon>Bacteria</taxon>
        <taxon>Pseudomonadati</taxon>
        <taxon>Pseudomonadota</taxon>
        <taxon>Acidithiobacillia</taxon>
        <taxon>Acidithiobacillales</taxon>
        <taxon>Thermithiobacillaceae</taxon>
        <taxon>Thermithiobacillus</taxon>
    </lineage>
</organism>
<gene>
    <name evidence="7" type="ORF">WOB96_14375</name>
</gene>
<name>A0ABU9DBP0_9PROT</name>
<proteinExistence type="inferred from homology"/>
<comment type="similarity">
    <text evidence="1">Belongs to the N(4)/N(6)-methyltransferase family.</text>
</comment>
<keyword evidence="8" id="KW-1185">Reference proteome</keyword>
<dbReference type="InterPro" id="IPR012263">
    <property type="entry name" value="M_m6A_EcoRV"/>
</dbReference>
<evidence type="ECO:0000256" key="6">
    <source>
        <dbReference type="ARBA" id="ARBA00047942"/>
    </source>
</evidence>
<dbReference type="InterPro" id="IPR023095">
    <property type="entry name" value="Ade_MeTrfase_dom_2"/>
</dbReference>
<dbReference type="GO" id="GO:0008168">
    <property type="term" value="F:methyltransferase activity"/>
    <property type="evidence" value="ECO:0007669"/>
    <property type="project" value="UniProtKB-KW"/>
</dbReference>
<reference evidence="7 8" key="1">
    <citation type="submission" date="2024-04" db="EMBL/GenBank/DDBJ databases">
        <authorList>
            <person name="Abashina T."/>
            <person name="Shaikin A."/>
        </authorList>
    </citation>
    <scope>NUCLEOTIDE SEQUENCE [LARGE SCALE GENOMIC DNA]</scope>
    <source>
        <strain evidence="7 8">AAFK</strain>
    </source>
</reference>
<dbReference type="EC" id="2.1.1.72" evidence="2"/>
<dbReference type="InterPro" id="IPR029063">
    <property type="entry name" value="SAM-dependent_MTases_sf"/>
</dbReference>